<sequence length="639" mass="73725">MTSFQDIYGVESMIVDMNEITIDPRIIIIALRKMPKLRLLALRGNINMDLEGNRVLVEDFQLPNDLRYIEWDKCPLKFVRSIPWPQKLVQLSMPDSNVQKLWDTPQNLPSLEIIDLRGCKRLIECPNLAEFSIPIMSDHSNLTLILPSTALTEVPSTIMHLKNLEWFGFNISYSLQKLPLNFASKISLKDPIKHEDDTCIMLSRILPTPAFLSLKQLSFFECKSLSKLPDNIHVLQSLQLLHLQSCHVITSLPKSIKNLQQLMGLVIMDCKMLQYVPPLPPSIIYFKALNCKSLETLSSLTSEPPRQHNAWFAFHNCTKLDDDAYEAVLKDLKSRIELVANNDGYPHNEANNDSPFFYYYLPSKESIINEWFPDYYSREASIIVEVAPDHKISSCLVGCILISQYQSFNFGVKKVIFGWKCYLGKGCNEWEWIATSANRGRLTGSNRPKIVLKMVSDHKVVWYDGEPSNKIMEAIKERKRDSSCNTMLKFEFYANIEDNEEVVIKGCGIRWMHVHVNHEGQISPDATHEGYESHDVERQRTENPKKSIFASWFQRLLNNEKKNDNISFYHLPSKEGILNDWFPHYYSTKASIIVEVPPNQKLSSCLVVCMLLSQYQHCNLWNKHMIFGCECNMEKGCNK</sequence>
<comment type="caution">
    <text evidence="1">The sequence shown here is derived from an EMBL/GenBank/DDBJ whole genome shotgun (WGS) entry which is preliminary data.</text>
</comment>
<dbReference type="Gene3D" id="3.80.10.10">
    <property type="entry name" value="Ribonuclease Inhibitor"/>
    <property type="match status" value="2"/>
</dbReference>
<accession>A0A444XD94</accession>
<dbReference type="EMBL" id="SDMP01000019">
    <property type="protein sequence ID" value="RYQ87689.1"/>
    <property type="molecule type" value="Genomic_DNA"/>
</dbReference>
<dbReference type="PANTHER" id="PTHR11017:SF512">
    <property type="entry name" value="ADP-RIBOSYL CYCLASE_CYCLIC ADP-RIBOSE HYDROLASE"/>
    <property type="match status" value="1"/>
</dbReference>
<dbReference type="InterPro" id="IPR044974">
    <property type="entry name" value="Disease_R_plants"/>
</dbReference>
<reference evidence="1 2" key="1">
    <citation type="submission" date="2019-01" db="EMBL/GenBank/DDBJ databases">
        <title>Sequencing of cultivated peanut Arachis hypogaea provides insights into genome evolution and oil improvement.</title>
        <authorList>
            <person name="Chen X."/>
        </authorList>
    </citation>
    <scope>NUCLEOTIDE SEQUENCE [LARGE SCALE GENOMIC DNA]</scope>
    <source>
        <strain evidence="2">cv. Fuhuasheng</strain>
        <tissue evidence="1">Leaves</tissue>
    </source>
</reference>
<dbReference type="STRING" id="3818.A0A444XD94"/>
<proteinExistence type="predicted"/>
<dbReference type="PANTHER" id="PTHR11017">
    <property type="entry name" value="LEUCINE-RICH REPEAT-CONTAINING PROTEIN"/>
    <property type="match status" value="1"/>
</dbReference>
<name>A0A444XD94_ARAHY</name>
<organism evidence="1 2">
    <name type="scientific">Arachis hypogaea</name>
    <name type="common">Peanut</name>
    <dbReference type="NCBI Taxonomy" id="3818"/>
    <lineage>
        <taxon>Eukaryota</taxon>
        <taxon>Viridiplantae</taxon>
        <taxon>Streptophyta</taxon>
        <taxon>Embryophyta</taxon>
        <taxon>Tracheophyta</taxon>
        <taxon>Spermatophyta</taxon>
        <taxon>Magnoliopsida</taxon>
        <taxon>eudicotyledons</taxon>
        <taxon>Gunneridae</taxon>
        <taxon>Pentapetalae</taxon>
        <taxon>rosids</taxon>
        <taxon>fabids</taxon>
        <taxon>Fabales</taxon>
        <taxon>Fabaceae</taxon>
        <taxon>Papilionoideae</taxon>
        <taxon>50 kb inversion clade</taxon>
        <taxon>dalbergioids sensu lato</taxon>
        <taxon>Dalbergieae</taxon>
        <taxon>Pterocarpus clade</taxon>
        <taxon>Arachis</taxon>
    </lineage>
</organism>
<dbReference type="AlphaFoldDB" id="A0A444XD94"/>
<gene>
    <name evidence="1" type="ORF">Ahy_B09g095218</name>
</gene>
<dbReference type="Proteomes" id="UP000289738">
    <property type="component" value="Chromosome B09"/>
</dbReference>
<dbReference type="GO" id="GO:0006952">
    <property type="term" value="P:defense response"/>
    <property type="evidence" value="ECO:0007669"/>
    <property type="project" value="InterPro"/>
</dbReference>
<evidence type="ECO:0000313" key="2">
    <source>
        <dbReference type="Proteomes" id="UP000289738"/>
    </source>
</evidence>
<dbReference type="InterPro" id="IPR032675">
    <property type="entry name" value="LRR_dom_sf"/>
</dbReference>
<keyword evidence="2" id="KW-1185">Reference proteome</keyword>
<protein>
    <submittedName>
        <fullName evidence="1">Uncharacterized protein</fullName>
    </submittedName>
</protein>
<dbReference type="SUPFAM" id="SSF52058">
    <property type="entry name" value="L domain-like"/>
    <property type="match status" value="1"/>
</dbReference>
<evidence type="ECO:0000313" key="1">
    <source>
        <dbReference type="EMBL" id="RYQ87689.1"/>
    </source>
</evidence>